<evidence type="ECO:0000256" key="2">
    <source>
        <dbReference type="ARBA" id="ARBA00012105"/>
    </source>
</evidence>
<comment type="pathway">
    <text evidence="1">Cofactor biosynthesis; FMN biosynthesis; FMN from riboflavin (ATP route): step 1/1.</text>
</comment>
<dbReference type="SMART" id="SM00904">
    <property type="entry name" value="Flavokinase"/>
    <property type="match status" value="1"/>
</dbReference>
<dbReference type="GO" id="GO:0005524">
    <property type="term" value="F:ATP binding"/>
    <property type="evidence" value="ECO:0007669"/>
    <property type="project" value="UniProtKB-KW"/>
</dbReference>
<dbReference type="PANTHER" id="PTHR22749">
    <property type="entry name" value="RIBOFLAVIN KINASE/FMN ADENYLYLTRANSFERASE"/>
    <property type="match status" value="1"/>
</dbReference>
<dbReference type="SUPFAM" id="SSF53335">
    <property type="entry name" value="S-adenosyl-L-methionine-dependent methyltransferases"/>
    <property type="match status" value="1"/>
</dbReference>
<evidence type="ECO:0000256" key="7">
    <source>
        <dbReference type="ARBA" id="ARBA00022840"/>
    </source>
</evidence>
<dbReference type="PANTHER" id="PTHR22749:SF6">
    <property type="entry name" value="RIBOFLAVIN KINASE"/>
    <property type="match status" value="1"/>
</dbReference>
<dbReference type="Gene3D" id="3.40.50.150">
    <property type="entry name" value="Vaccinia Virus protein VP39"/>
    <property type="match status" value="1"/>
</dbReference>
<gene>
    <name evidence="9" type="ORF">WJX73_001200</name>
</gene>
<evidence type="ECO:0000313" key="10">
    <source>
        <dbReference type="Proteomes" id="UP001465755"/>
    </source>
</evidence>
<dbReference type="InterPro" id="IPR015865">
    <property type="entry name" value="Riboflavin_kinase_bac/euk"/>
</dbReference>
<dbReference type="GO" id="GO:0009231">
    <property type="term" value="P:riboflavin biosynthetic process"/>
    <property type="evidence" value="ECO:0007669"/>
    <property type="project" value="InterPro"/>
</dbReference>
<accession>A0AAW1P1S4</accession>
<keyword evidence="7" id="KW-0067">ATP-binding</keyword>
<dbReference type="Pfam" id="PF01687">
    <property type="entry name" value="Flavokinase"/>
    <property type="match status" value="1"/>
</dbReference>
<evidence type="ECO:0000256" key="5">
    <source>
        <dbReference type="ARBA" id="ARBA00022679"/>
    </source>
</evidence>
<dbReference type="AlphaFoldDB" id="A0AAW1P1S4"/>
<comment type="caution">
    <text evidence="9">The sequence shown here is derived from an EMBL/GenBank/DDBJ whole genome shotgun (WGS) entry which is preliminary data.</text>
</comment>
<feature type="domain" description="Riboflavin kinase" evidence="8">
    <location>
        <begin position="210"/>
        <end position="349"/>
    </location>
</feature>
<dbReference type="EC" id="2.7.1.26" evidence="2"/>
<keyword evidence="3" id="KW-0285">Flavoprotein</keyword>
<dbReference type="Gene3D" id="2.40.30.30">
    <property type="entry name" value="Riboflavin kinase-like"/>
    <property type="match status" value="1"/>
</dbReference>
<protein>
    <recommendedName>
        <fullName evidence="2">riboflavin kinase</fullName>
        <ecNumber evidence="2">2.7.1.26</ecNumber>
    </recommendedName>
</protein>
<dbReference type="Proteomes" id="UP001465755">
    <property type="component" value="Unassembled WGS sequence"/>
</dbReference>
<dbReference type="InterPro" id="IPR023468">
    <property type="entry name" value="Riboflavin_kinase"/>
</dbReference>
<evidence type="ECO:0000259" key="8">
    <source>
        <dbReference type="SMART" id="SM00904"/>
    </source>
</evidence>
<dbReference type="SUPFAM" id="SSF82114">
    <property type="entry name" value="Riboflavin kinase-like"/>
    <property type="match status" value="1"/>
</dbReference>
<name>A0AAW1P1S4_9CHLO</name>
<organism evidence="9 10">
    <name type="scientific">Symbiochloris irregularis</name>
    <dbReference type="NCBI Taxonomy" id="706552"/>
    <lineage>
        <taxon>Eukaryota</taxon>
        <taxon>Viridiplantae</taxon>
        <taxon>Chlorophyta</taxon>
        <taxon>core chlorophytes</taxon>
        <taxon>Trebouxiophyceae</taxon>
        <taxon>Trebouxiales</taxon>
        <taxon>Trebouxiaceae</taxon>
        <taxon>Symbiochloris</taxon>
    </lineage>
</organism>
<sequence length="363" mass="39494">MQGHATGLHSTRGLLVHTCNLHLLLQQQQQHRRVAARPLAATSKGVDVITEGRMHLSHDSRVLLIGPNAQSMLQSLQGSEVQDILILQEGANDLAEPSALAASVLGNDLQPRVWSGTLANLPAYQGPFDAVIFSAGLDTRASARDQLLAAALRTKPGGRVVGLELSDAQREQHQLDAHQVKELLRDLPLRGGAFVEGSHFIFQVPPGYQLQQGPVKLWGDVAPGFGRGSRKLGTPTANLPPEPLAQEIDGLPLGVYFGWARLQAGPEHPPDDSAVHPMVMNIGRNPTVQDEGAITIELHLLHKFARDFYGSHLKAVVLGFLRPELKFGSLDELKRRINQDKGLAAAQLKTDLHMQHKDHFSLS</sequence>
<dbReference type="InterPro" id="IPR029063">
    <property type="entry name" value="SAM-dependent_MTases_sf"/>
</dbReference>
<dbReference type="EMBL" id="JALJOQ010000077">
    <property type="protein sequence ID" value="KAK9801316.1"/>
    <property type="molecule type" value="Genomic_DNA"/>
</dbReference>
<keyword evidence="4" id="KW-0288">FMN</keyword>
<evidence type="ECO:0000256" key="3">
    <source>
        <dbReference type="ARBA" id="ARBA00022630"/>
    </source>
</evidence>
<evidence type="ECO:0000256" key="6">
    <source>
        <dbReference type="ARBA" id="ARBA00022741"/>
    </source>
</evidence>
<dbReference type="InterPro" id="IPR023465">
    <property type="entry name" value="Riboflavin_kinase_dom_sf"/>
</dbReference>
<dbReference type="GO" id="GO:0008531">
    <property type="term" value="F:riboflavin kinase activity"/>
    <property type="evidence" value="ECO:0007669"/>
    <property type="project" value="UniProtKB-EC"/>
</dbReference>
<evidence type="ECO:0000256" key="4">
    <source>
        <dbReference type="ARBA" id="ARBA00022643"/>
    </source>
</evidence>
<reference evidence="9 10" key="1">
    <citation type="journal article" date="2024" name="Nat. Commun.">
        <title>Phylogenomics reveals the evolutionary origins of lichenization in chlorophyte algae.</title>
        <authorList>
            <person name="Puginier C."/>
            <person name="Libourel C."/>
            <person name="Otte J."/>
            <person name="Skaloud P."/>
            <person name="Haon M."/>
            <person name="Grisel S."/>
            <person name="Petersen M."/>
            <person name="Berrin J.G."/>
            <person name="Delaux P.M."/>
            <person name="Dal Grande F."/>
            <person name="Keller J."/>
        </authorList>
    </citation>
    <scope>NUCLEOTIDE SEQUENCE [LARGE SCALE GENOMIC DNA]</scope>
    <source>
        <strain evidence="9 10">SAG 2036</strain>
    </source>
</reference>
<dbReference type="GO" id="GO:0009398">
    <property type="term" value="P:FMN biosynthetic process"/>
    <property type="evidence" value="ECO:0007669"/>
    <property type="project" value="TreeGrafter"/>
</dbReference>
<keyword evidence="5" id="KW-0808">Transferase</keyword>
<proteinExistence type="predicted"/>
<evidence type="ECO:0000256" key="1">
    <source>
        <dbReference type="ARBA" id="ARBA00005201"/>
    </source>
</evidence>
<keyword evidence="10" id="KW-1185">Reference proteome</keyword>
<keyword evidence="6" id="KW-0547">Nucleotide-binding</keyword>
<evidence type="ECO:0000313" key="9">
    <source>
        <dbReference type="EMBL" id="KAK9801316.1"/>
    </source>
</evidence>